<evidence type="ECO:0000313" key="3">
    <source>
        <dbReference type="Proteomes" id="UP000177306"/>
    </source>
</evidence>
<evidence type="ECO:0000256" key="1">
    <source>
        <dbReference type="SAM" id="Phobius"/>
    </source>
</evidence>
<protein>
    <recommendedName>
        <fullName evidence="4">DUF4430 domain-containing protein</fullName>
    </recommendedName>
</protein>
<organism evidence="2 3">
    <name type="scientific">Candidatus Kaiserbacteria bacterium RIFCSPLOWO2_01_FULL_53_17</name>
    <dbReference type="NCBI Taxonomy" id="1798511"/>
    <lineage>
        <taxon>Bacteria</taxon>
        <taxon>Candidatus Kaiseribacteriota</taxon>
    </lineage>
</organism>
<proteinExistence type="predicted"/>
<accession>A0A1F6EGG6</accession>
<sequence length="143" mass="16251">MKKIATKWWIIGFVVFIISLFGLQKFLQNGDPDVITSNGLHSHPQLAIYVKGEQQEIPANIGIGAVHQPTHTHTEDADQGIIHLEFGDIVRNSDIKLGKFFEVWGKDIRSFGSNMTMTVNGETNTEYENYMMRDGDKIELHYD</sequence>
<keyword evidence="1" id="KW-0812">Transmembrane</keyword>
<dbReference type="AlphaFoldDB" id="A0A1F6EGG6"/>
<evidence type="ECO:0008006" key="4">
    <source>
        <dbReference type="Google" id="ProtNLM"/>
    </source>
</evidence>
<feature type="transmembrane region" description="Helical" evidence="1">
    <location>
        <begin position="6"/>
        <end position="23"/>
    </location>
</feature>
<name>A0A1F6EGG6_9BACT</name>
<keyword evidence="1" id="KW-1133">Transmembrane helix</keyword>
<evidence type="ECO:0000313" key="2">
    <source>
        <dbReference type="EMBL" id="OGG72743.1"/>
    </source>
</evidence>
<dbReference type="EMBL" id="MFLY01000034">
    <property type="protein sequence ID" value="OGG72743.1"/>
    <property type="molecule type" value="Genomic_DNA"/>
</dbReference>
<dbReference type="Proteomes" id="UP000177306">
    <property type="component" value="Unassembled WGS sequence"/>
</dbReference>
<gene>
    <name evidence="2" type="ORF">A3A38_03730</name>
</gene>
<keyword evidence="1" id="KW-0472">Membrane</keyword>
<reference evidence="2 3" key="1">
    <citation type="journal article" date="2016" name="Nat. Commun.">
        <title>Thousands of microbial genomes shed light on interconnected biogeochemical processes in an aquifer system.</title>
        <authorList>
            <person name="Anantharaman K."/>
            <person name="Brown C.T."/>
            <person name="Hug L.A."/>
            <person name="Sharon I."/>
            <person name="Castelle C.J."/>
            <person name="Probst A.J."/>
            <person name="Thomas B.C."/>
            <person name="Singh A."/>
            <person name="Wilkins M.J."/>
            <person name="Karaoz U."/>
            <person name="Brodie E.L."/>
            <person name="Williams K.H."/>
            <person name="Hubbard S.S."/>
            <person name="Banfield J.F."/>
        </authorList>
    </citation>
    <scope>NUCLEOTIDE SEQUENCE [LARGE SCALE GENOMIC DNA]</scope>
</reference>
<comment type="caution">
    <text evidence="2">The sequence shown here is derived from an EMBL/GenBank/DDBJ whole genome shotgun (WGS) entry which is preliminary data.</text>
</comment>